<sequence length="101" mass="11416">MTKKSILNSLLLATGSFIGGVTLGVLLTPNSGRKSRAWISEHAEELTNWIERQRISAGRKGRLKLLHIRKNVHDGLKQNIPDLYEATERINLSEQELLNEQ</sequence>
<dbReference type="AlphaFoldDB" id="A0A1M5CYE0"/>
<dbReference type="RefSeq" id="WP_073063854.1">
    <property type="nucleotide sequence ID" value="NZ_FQUS01000010.1"/>
</dbReference>
<keyword evidence="1" id="KW-0812">Transmembrane</keyword>
<dbReference type="EMBL" id="FQUS01000010">
    <property type="protein sequence ID" value="SHF59730.1"/>
    <property type="molecule type" value="Genomic_DNA"/>
</dbReference>
<dbReference type="STRING" id="1194090.SAMN05443144_110131"/>
<evidence type="ECO:0008006" key="4">
    <source>
        <dbReference type="Google" id="ProtNLM"/>
    </source>
</evidence>
<organism evidence="2 3">
    <name type="scientific">Fodinibius roseus</name>
    <dbReference type="NCBI Taxonomy" id="1194090"/>
    <lineage>
        <taxon>Bacteria</taxon>
        <taxon>Pseudomonadati</taxon>
        <taxon>Balneolota</taxon>
        <taxon>Balneolia</taxon>
        <taxon>Balneolales</taxon>
        <taxon>Balneolaceae</taxon>
        <taxon>Fodinibius</taxon>
    </lineage>
</organism>
<keyword evidence="1" id="KW-0472">Membrane</keyword>
<evidence type="ECO:0000256" key="1">
    <source>
        <dbReference type="SAM" id="Phobius"/>
    </source>
</evidence>
<proteinExistence type="predicted"/>
<evidence type="ECO:0000313" key="2">
    <source>
        <dbReference type="EMBL" id="SHF59730.1"/>
    </source>
</evidence>
<protein>
    <recommendedName>
        <fullName evidence="4">YtxH-like protein</fullName>
    </recommendedName>
</protein>
<feature type="transmembrane region" description="Helical" evidence="1">
    <location>
        <begin position="6"/>
        <end position="27"/>
    </location>
</feature>
<dbReference type="OrthoDB" id="1525215at2"/>
<keyword evidence="1" id="KW-1133">Transmembrane helix</keyword>
<dbReference type="Proteomes" id="UP000184041">
    <property type="component" value="Unassembled WGS sequence"/>
</dbReference>
<accession>A0A1M5CYE0</accession>
<gene>
    <name evidence="2" type="ORF">SAMN05443144_110131</name>
</gene>
<evidence type="ECO:0000313" key="3">
    <source>
        <dbReference type="Proteomes" id="UP000184041"/>
    </source>
</evidence>
<keyword evidence="3" id="KW-1185">Reference proteome</keyword>
<name>A0A1M5CYE0_9BACT</name>
<reference evidence="2 3" key="1">
    <citation type="submission" date="2016-11" db="EMBL/GenBank/DDBJ databases">
        <authorList>
            <person name="Jaros S."/>
            <person name="Januszkiewicz K."/>
            <person name="Wedrychowicz H."/>
        </authorList>
    </citation>
    <scope>NUCLEOTIDE SEQUENCE [LARGE SCALE GENOMIC DNA]</scope>
    <source>
        <strain evidence="2 3">DSM 21986</strain>
    </source>
</reference>